<evidence type="ECO:0000256" key="1">
    <source>
        <dbReference type="SAM" id="SignalP"/>
    </source>
</evidence>
<feature type="signal peptide" evidence="1">
    <location>
        <begin position="1"/>
        <end position="37"/>
    </location>
</feature>
<accession>A0A2M4DRC9</accession>
<name>A0A2M4DRC9_ANODA</name>
<dbReference type="EMBL" id="GGFL01015928">
    <property type="protein sequence ID" value="MBW80106.1"/>
    <property type="molecule type" value="Transcribed_RNA"/>
</dbReference>
<dbReference type="AlphaFoldDB" id="A0A2M4DRC9"/>
<organism evidence="2">
    <name type="scientific">Anopheles darlingi</name>
    <name type="common">Mosquito</name>
    <dbReference type="NCBI Taxonomy" id="43151"/>
    <lineage>
        <taxon>Eukaryota</taxon>
        <taxon>Metazoa</taxon>
        <taxon>Ecdysozoa</taxon>
        <taxon>Arthropoda</taxon>
        <taxon>Hexapoda</taxon>
        <taxon>Insecta</taxon>
        <taxon>Pterygota</taxon>
        <taxon>Neoptera</taxon>
        <taxon>Endopterygota</taxon>
        <taxon>Diptera</taxon>
        <taxon>Nematocera</taxon>
        <taxon>Culicoidea</taxon>
        <taxon>Culicidae</taxon>
        <taxon>Anophelinae</taxon>
        <taxon>Anopheles</taxon>
    </lineage>
</organism>
<feature type="chain" id="PRO_5014844139" evidence="1">
    <location>
        <begin position="38"/>
        <end position="66"/>
    </location>
</feature>
<reference evidence="2" key="1">
    <citation type="submission" date="2018-01" db="EMBL/GenBank/DDBJ databases">
        <title>An insight into the sialome of Amazonian anophelines.</title>
        <authorList>
            <person name="Ribeiro J.M."/>
            <person name="Scarpassa V."/>
            <person name="Calvo E."/>
        </authorList>
    </citation>
    <scope>NUCLEOTIDE SEQUENCE</scope>
</reference>
<keyword evidence="1" id="KW-0732">Signal</keyword>
<sequence>MFIRCRSLSSRAQGWFTHRATLLIWCLLFWANNNCPAACIVMCSPNREGPFALAGANDVFSGDVVV</sequence>
<proteinExistence type="predicted"/>
<evidence type="ECO:0000313" key="2">
    <source>
        <dbReference type="EMBL" id="MBW80106.1"/>
    </source>
</evidence>
<protein>
    <submittedName>
        <fullName evidence="2">Putative secreted protein</fullName>
    </submittedName>
</protein>